<protein>
    <submittedName>
        <fullName evidence="3">Copper amine oxidase N-terminal domain-containing protein</fullName>
    </submittedName>
</protein>
<keyword evidence="4" id="KW-1185">Reference proteome</keyword>
<name>A0A7X0VDE0_9BACL</name>
<evidence type="ECO:0000259" key="2">
    <source>
        <dbReference type="Pfam" id="PF07833"/>
    </source>
</evidence>
<evidence type="ECO:0000256" key="1">
    <source>
        <dbReference type="SAM" id="SignalP"/>
    </source>
</evidence>
<dbReference type="EMBL" id="JACJVP010000002">
    <property type="protein sequence ID" value="MBB6669596.1"/>
    <property type="molecule type" value="Genomic_DNA"/>
</dbReference>
<feature type="domain" description="Copper amine oxidase-like N-terminal" evidence="2">
    <location>
        <begin position="42"/>
        <end position="148"/>
    </location>
</feature>
<dbReference type="InterPro" id="IPR012854">
    <property type="entry name" value="Cu_amine_oxidase-like_N"/>
</dbReference>
<dbReference type="RefSeq" id="WP_185141042.1">
    <property type="nucleotide sequence ID" value="NZ_JACJVP010000002.1"/>
</dbReference>
<sequence>MHAIRVKWRALGLSVCLAVGSLAGAGLSSAATAAAKPIVLEINGNTIASAQHPYLEKDSVYVPLRTVSTLLQAVVDWNAKTKQVSIYAPGHTVKLTLGQKTVQHNGQALPMTTPAQLKDGSVYVPIRFIAQTLGATVDWQSAKRTVSIADDGKLVMGWATTEAPAAFWLNIRTGELYESYPFASPAKLTGKLDTEFKGLNVSLRAERLKEGEFVVTASNFFGEPQVNMTATTSYIKDDKLLRQAEASYFQRMTNNVAHFRWQPLLTDGKSLFLLNPDGSEATTYDLPKLGAKDESYSVEGIGDGYLLIRPNLTGLLTLVDPVNGNQKLLYELLDQPEREYAEKNDIPYRGDTLVVTGEQEGIIYLEYQGVKDKAVHKLQVKVKDWL</sequence>
<comment type="caution">
    <text evidence="3">The sequence shown here is derived from an EMBL/GenBank/DDBJ whole genome shotgun (WGS) entry which is preliminary data.</text>
</comment>
<organism evidence="3 4">
    <name type="scientific">Cohnella nanjingensis</name>
    <dbReference type="NCBI Taxonomy" id="1387779"/>
    <lineage>
        <taxon>Bacteria</taxon>
        <taxon>Bacillati</taxon>
        <taxon>Bacillota</taxon>
        <taxon>Bacilli</taxon>
        <taxon>Bacillales</taxon>
        <taxon>Paenibacillaceae</taxon>
        <taxon>Cohnella</taxon>
    </lineage>
</organism>
<dbReference type="InterPro" id="IPR036582">
    <property type="entry name" value="Mao_N_sf"/>
</dbReference>
<gene>
    <name evidence="3" type="ORF">H7C19_02735</name>
</gene>
<dbReference type="Proteomes" id="UP000547209">
    <property type="component" value="Unassembled WGS sequence"/>
</dbReference>
<keyword evidence="1" id="KW-0732">Signal</keyword>
<accession>A0A7X0VDE0</accession>
<evidence type="ECO:0000313" key="3">
    <source>
        <dbReference type="EMBL" id="MBB6669596.1"/>
    </source>
</evidence>
<evidence type="ECO:0000313" key="4">
    <source>
        <dbReference type="Proteomes" id="UP000547209"/>
    </source>
</evidence>
<dbReference type="Gene3D" id="3.30.457.10">
    <property type="entry name" value="Copper amine oxidase-like, N-terminal domain"/>
    <property type="match status" value="1"/>
</dbReference>
<dbReference type="SUPFAM" id="SSF55383">
    <property type="entry name" value="Copper amine oxidase, domain N"/>
    <property type="match status" value="1"/>
</dbReference>
<feature type="chain" id="PRO_5038517639" evidence="1">
    <location>
        <begin position="26"/>
        <end position="386"/>
    </location>
</feature>
<dbReference type="Pfam" id="PF07833">
    <property type="entry name" value="Cu_amine_oxidN1"/>
    <property type="match status" value="1"/>
</dbReference>
<proteinExistence type="predicted"/>
<dbReference type="AlphaFoldDB" id="A0A7X0VDE0"/>
<feature type="signal peptide" evidence="1">
    <location>
        <begin position="1"/>
        <end position="25"/>
    </location>
</feature>
<reference evidence="3 4" key="1">
    <citation type="submission" date="2020-08" db="EMBL/GenBank/DDBJ databases">
        <title>Cohnella phylogeny.</title>
        <authorList>
            <person name="Dunlap C."/>
        </authorList>
    </citation>
    <scope>NUCLEOTIDE SEQUENCE [LARGE SCALE GENOMIC DNA]</scope>
    <source>
        <strain evidence="3 4">DSM 28246</strain>
    </source>
</reference>